<organism evidence="2 3">
    <name type="scientific">Rotaria sordida</name>
    <dbReference type="NCBI Taxonomy" id="392033"/>
    <lineage>
        <taxon>Eukaryota</taxon>
        <taxon>Metazoa</taxon>
        <taxon>Spiralia</taxon>
        <taxon>Gnathifera</taxon>
        <taxon>Rotifera</taxon>
        <taxon>Eurotatoria</taxon>
        <taxon>Bdelloidea</taxon>
        <taxon>Philodinida</taxon>
        <taxon>Philodinidae</taxon>
        <taxon>Rotaria</taxon>
    </lineage>
</organism>
<comment type="caution">
    <text evidence="2">The sequence shown here is derived from an EMBL/GenBank/DDBJ whole genome shotgun (WGS) entry which is preliminary data.</text>
</comment>
<dbReference type="EMBL" id="CAJOAX010059974">
    <property type="protein sequence ID" value="CAF4339827.1"/>
    <property type="molecule type" value="Genomic_DNA"/>
</dbReference>
<sequence length="47" mass="5414">TRQQPQSQPQRLTLQNEFYNNATSAIQQRPLTRPLQKPIVRQSPSAP</sequence>
<evidence type="ECO:0000313" key="3">
    <source>
        <dbReference type="Proteomes" id="UP000663823"/>
    </source>
</evidence>
<name>A0A820KD56_9BILA</name>
<feature type="non-terminal residue" evidence="2">
    <location>
        <position position="47"/>
    </location>
</feature>
<evidence type="ECO:0000313" key="2">
    <source>
        <dbReference type="EMBL" id="CAF4339827.1"/>
    </source>
</evidence>
<protein>
    <submittedName>
        <fullName evidence="2">Uncharacterized protein</fullName>
    </submittedName>
</protein>
<feature type="region of interest" description="Disordered" evidence="1">
    <location>
        <begin position="24"/>
        <end position="47"/>
    </location>
</feature>
<gene>
    <name evidence="2" type="ORF">OTI717_LOCUS43210</name>
</gene>
<proteinExistence type="predicted"/>
<dbReference type="Proteomes" id="UP000663823">
    <property type="component" value="Unassembled WGS sequence"/>
</dbReference>
<feature type="non-terminal residue" evidence="2">
    <location>
        <position position="1"/>
    </location>
</feature>
<accession>A0A820KD56</accession>
<reference evidence="2" key="1">
    <citation type="submission" date="2021-02" db="EMBL/GenBank/DDBJ databases">
        <authorList>
            <person name="Nowell W R."/>
        </authorList>
    </citation>
    <scope>NUCLEOTIDE SEQUENCE</scope>
</reference>
<evidence type="ECO:0000256" key="1">
    <source>
        <dbReference type="SAM" id="MobiDB-lite"/>
    </source>
</evidence>
<dbReference type="AlphaFoldDB" id="A0A820KD56"/>